<dbReference type="GO" id="GO:0005737">
    <property type="term" value="C:cytoplasm"/>
    <property type="evidence" value="ECO:0007669"/>
    <property type="project" value="TreeGrafter"/>
</dbReference>
<proteinExistence type="predicted"/>
<protein>
    <recommendedName>
        <fullName evidence="3">Disease resistance R13L4/SHOC-2-like LRR domain-containing protein</fullName>
    </recommendedName>
</protein>
<dbReference type="InterPro" id="IPR001611">
    <property type="entry name" value="Leu-rich_rpt"/>
</dbReference>
<dbReference type="SMART" id="SM00369">
    <property type="entry name" value="LRR_TYP"/>
    <property type="match status" value="2"/>
</dbReference>
<keyword evidence="2" id="KW-0677">Repeat</keyword>
<dbReference type="InterPro" id="IPR050216">
    <property type="entry name" value="LRR_domain-containing"/>
</dbReference>
<dbReference type="AlphaFoldDB" id="A0A0F9QRN5"/>
<evidence type="ECO:0000256" key="1">
    <source>
        <dbReference type="ARBA" id="ARBA00022614"/>
    </source>
</evidence>
<dbReference type="SUPFAM" id="SSF52058">
    <property type="entry name" value="L domain-like"/>
    <property type="match status" value="1"/>
</dbReference>
<feature type="domain" description="Disease resistance R13L4/SHOC-2-like LRR" evidence="3">
    <location>
        <begin position="13"/>
        <end position="73"/>
    </location>
</feature>
<organism evidence="4">
    <name type="scientific">marine sediment metagenome</name>
    <dbReference type="NCBI Taxonomy" id="412755"/>
    <lineage>
        <taxon>unclassified sequences</taxon>
        <taxon>metagenomes</taxon>
        <taxon>ecological metagenomes</taxon>
    </lineage>
</organism>
<dbReference type="PROSITE" id="PS51450">
    <property type="entry name" value="LRR"/>
    <property type="match status" value="1"/>
</dbReference>
<gene>
    <name evidence="4" type="ORF">LCGC14_0982230</name>
</gene>
<accession>A0A0F9QRN5</accession>
<dbReference type="Gene3D" id="3.80.10.10">
    <property type="entry name" value="Ribonuclease Inhibitor"/>
    <property type="match status" value="1"/>
</dbReference>
<name>A0A0F9QRN5_9ZZZZ</name>
<evidence type="ECO:0000259" key="3">
    <source>
        <dbReference type="Pfam" id="PF23598"/>
    </source>
</evidence>
<reference evidence="4" key="1">
    <citation type="journal article" date="2015" name="Nature">
        <title>Complex archaea that bridge the gap between prokaryotes and eukaryotes.</title>
        <authorList>
            <person name="Spang A."/>
            <person name="Saw J.H."/>
            <person name="Jorgensen S.L."/>
            <person name="Zaremba-Niedzwiedzka K."/>
            <person name="Martijn J."/>
            <person name="Lind A.E."/>
            <person name="van Eijk R."/>
            <person name="Schleper C."/>
            <person name="Guy L."/>
            <person name="Ettema T.J."/>
        </authorList>
    </citation>
    <scope>NUCLEOTIDE SEQUENCE</scope>
</reference>
<comment type="caution">
    <text evidence="4">The sequence shown here is derived from an EMBL/GenBank/DDBJ whole genome shotgun (WGS) entry which is preliminary data.</text>
</comment>
<sequence length="95" mass="10603">MDIVLNIIEVLPESIGKLTSLKDLILGKNFINTLPESIGNMSSLKNLDIGENPIKKLPDSILNLKKLETLFMKGLDKEFSVVNLLLKQKKVSILK</sequence>
<dbReference type="PANTHER" id="PTHR48051">
    <property type="match status" value="1"/>
</dbReference>
<evidence type="ECO:0000313" key="4">
    <source>
        <dbReference type="EMBL" id="KKN15801.1"/>
    </source>
</evidence>
<keyword evidence="1" id="KW-0433">Leucine-rich repeat</keyword>
<dbReference type="InterPro" id="IPR055414">
    <property type="entry name" value="LRR_R13L4/SHOC2-like"/>
</dbReference>
<dbReference type="InterPro" id="IPR032675">
    <property type="entry name" value="LRR_dom_sf"/>
</dbReference>
<dbReference type="InterPro" id="IPR003591">
    <property type="entry name" value="Leu-rich_rpt_typical-subtyp"/>
</dbReference>
<evidence type="ECO:0000256" key="2">
    <source>
        <dbReference type="ARBA" id="ARBA00022737"/>
    </source>
</evidence>
<dbReference type="EMBL" id="LAZR01003675">
    <property type="protein sequence ID" value="KKN15801.1"/>
    <property type="molecule type" value="Genomic_DNA"/>
</dbReference>
<dbReference type="PANTHER" id="PTHR48051:SF1">
    <property type="entry name" value="RAS SUPPRESSOR PROTEIN 1"/>
    <property type="match status" value="1"/>
</dbReference>
<dbReference type="Pfam" id="PF23598">
    <property type="entry name" value="LRR_14"/>
    <property type="match status" value="1"/>
</dbReference>